<proteinExistence type="predicted"/>
<dbReference type="RefSeq" id="WP_224138933.1">
    <property type="nucleotide sequence ID" value="NZ_JAIQUM010000018.1"/>
</dbReference>
<evidence type="ECO:0000313" key="2">
    <source>
        <dbReference type="Proteomes" id="UP001165287"/>
    </source>
</evidence>
<dbReference type="EMBL" id="JAIQUM010000018">
    <property type="protein sequence ID" value="MBZ5750645.1"/>
    <property type="molecule type" value="Genomic_DNA"/>
</dbReference>
<comment type="caution">
    <text evidence="1">The sequence shown here is derived from an EMBL/GenBank/DDBJ whole genome shotgun (WGS) entry which is preliminary data.</text>
</comment>
<keyword evidence="2" id="KW-1185">Reference proteome</keyword>
<accession>A0ABS7UQS7</accession>
<protein>
    <submittedName>
        <fullName evidence="1">Uncharacterized protein</fullName>
    </submittedName>
</protein>
<dbReference type="Proteomes" id="UP001165287">
    <property type="component" value="Unassembled WGS sequence"/>
</dbReference>
<sequence length="93" mass="11067">MSNEEYEVLVNKAIDNAPNWLKADVEMIVEDANSNNRISYVISELYKRYTFNFTHLFAAMNQNSEWTITSRERLNFIDNNIDLIQFMIKRVQL</sequence>
<evidence type="ECO:0000313" key="1">
    <source>
        <dbReference type="EMBL" id="MBZ5750645.1"/>
    </source>
</evidence>
<name>A0ABS7UQS7_9BACI</name>
<organism evidence="1 2">
    <name type="scientific">Metabacillus rhizolycopersici</name>
    <dbReference type="NCBI Taxonomy" id="2875709"/>
    <lineage>
        <taxon>Bacteria</taxon>
        <taxon>Bacillati</taxon>
        <taxon>Bacillota</taxon>
        <taxon>Bacilli</taxon>
        <taxon>Bacillales</taxon>
        <taxon>Bacillaceae</taxon>
        <taxon>Metabacillus</taxon>
    </lineage>
</organism>
<gene>
    <name evidence="1" type="ORF">K9V48_10365</name>
</gene>
<reference evidence="1" key="1">
    <citation type="submission" date="2024-05" db="EMBL/GenBank/DDBJ databases">
        <title>Metabacillus sp. nov., isolated from the rhizosphere soil of tomato plants.</title>
        <authorList>
            <person name="Ma R."/>
        </authorList>
    </citation>
    <scope>NUCLEOTIDE SEQUENCE</scope>
    <source>
        <strain evidence="1">DBTR6</strain>
    </source>
</reference>